<reference evidence="1" key="1">
    <citation type="submission" date="2014-09" db="EMBL/GenBank/DDBJ databases">
        <authorList>
            <person name="Magalhaes I.L.F."/>
            <person name="Oliveira U."/>
            <person name="Santos F.R."/>
            <person name="Vidigal T.H.D.A."/>
            <person name="Brescovit A.D."/>
            <person name="Santos A.J."/>
        </authorList>
    </citation>
    <scope>NUCLEOTIDE SEQUENCE</scope>
    <source>
        <tissue evidence="1">Shoot tissue taken approximately 20 cm above the soil surface</tissue>
    </source>
</reference>
<proteinExistence type="predicted"/>
<sequence>MFVLECVSALHGGNS</sequence>
<evidence type="ECO:0000313" key="1">
    <source>
        <dbReference type="EMBL" id="JAE10390.1"/>
    </source>
</evidence>
<organism evidence="1">
    <name type="scientific">Arundo donax</name>
    <name type="common">Giant reed</name>
    <name type="synonym">Donax arundinaceus</name>
    <dbReference type="NCBI Taxonomy" id="35708"/>
    <lineage>
        <taxon>Eukaryota</taxon>
        <taxon>Viridiplantae</taxon>
        <taxon>Streptophyta</taxon>
        <taxon>Embryophyta</taxon>
        <taxon>Tracheophyta</taxon>
        <taxon>Spermatophyta</taxon>
        <taxon>Magnoliopsida</taxon>
        <taxon>Liliopsida</taxon>
        <taxon>Poales</taxon>
        <taxon>Poaceae</taxon>
        <taxon>PACMAD clade</taxon>
        <taxon>Arundinoideae</taxon>
        <taxon>Arundineae</taxon>
        <taxon>Arundo</taxon>
    </lineage>
</organism>
<dbReference type="EMBL" id="GBRH01187506">
    <property type="protein sequence ID" value="JAE10390.1"/>
    <property type="molecule type" value="Transcribed_RNA"/>
</dbReference>
<name>A0A0A9FBF7_ARUDO</name>
<accession>A0A0A9FBF7</accession>
<protein>
    <submittedName>
        <fullName evidence="1">Uncharacterized protein</fullName>
    </submittedName>
</protein>
<reference evidence="1" key="2">
    <citation type="journal article" date="2015" name="Data Brief">
        <title>Shoot transcriptome of the giant reed, Arundo donax.</title>
        <authorList>
            <person name="Barrero R.A."/>
            <person name="Guerrero F.D."/>
            <person name="Moolhuijzen P."/>
            <person name="Goolsby J.A."/>
            <person name="Tidwell J."/>
            <person name="Bellgard S.E."/>
            <person name="Bellgard M.I."/>
        </authorList>
    </citation>
    <scope>NUCLEOTIDE SEQUENCE</scope>
    <source>
        <tissue evidence="1">Shoot tissue taken approximately 20 cm above the soil surface</tissue>
    </source>
</reference>